<accession>A0A1E7QZK2</accession>
<dbReference type="EMBL" id="MKKK01000061">
    <property type="protein sequence ID" value="OEY92538.1"/>
    <property type="molecule type" value="Genomic_DNA"/>
</dbReference>
<feature type="transmembrane region" description="Helical" evidence="1">
    <location>
        <begin position="23"/>
        <end position="41"/>
    </location>
</feature>
<proteinExistence type="predicted"/>
<keyword evidence="1" id="KW-1133">Transmembrane helix</keyword>
<name>A0A1E7QZK2_9GAMM</name>
<gene>
    <name evidence="2" type="ORF">BJI46_14540</name>
</gene>
<sequence>METQKKPALKLENIQVNEKVQQAFNRGAVLIVTAAPVIAFAEEGGAVDLSAGVATVTIVAGLLAIGAIKAVPTYTTWGIRKALSLLGR</sequence>
<comment type="caution">
    <text evidence="2">The sequence shown here is derived from an EMBL/GenBank/DDBJ whole genome shotgun (WGS) entry which is preliminary data.</text>
</comment>
<keyword evidence="3" id="KW-1185">Reference proteome</keyword>
<dbReference type="AlphaFoldDB" id="A0A1E7QZK2"/>
<feature type="transmembrane region" description="Helical" evidence="1">
    <location>
        <begin position="53"/>
        <end position="71"/>
    </location>
</feature>
<evidence type="ECO:0000256" key="1">
    <source>
        <dbReference type="SAM" id="Phobius"/>
    </source>
</evidence>
<keyword evidence="1" id="KW-0472">Membrane</keyword>
<evidence type="ECO:0000313" key="2">
    <source>
        <dbReference type="EMBL" id="OEY92538.1"/>
    </source>
</evidence>
<reference evidence="2 3" key="1">
    <citation type="submission" date="2016-09" db="EMBL/GenBank/DDBJ databases">
        <authorList>
            <person name="Capua I."/>
            <person name="De Benedictis P."/>
            <person name="Joannis T."/>
            <person name="Lombin L.H."/>
            <person name="Cattoli G."/>
        </authorList>
    </citation>
    <scope>NUCLEOTIDE SEQUENCE [LARGE SCALE GENOMIC DNA]</scope>
    <source>
        <strain evidence="2 3">ANC 4671</strain>
    </source>
</reference>
<keyword evidence="1" id="KW-0812">Transmembrane</keyword>
<dbReference type="Proteomes" id="UP000185895">
    <property type="component" value="Unassembled WGS sequence"/>
</dbReference>
<organism evidence="2 3">
    <name type="scientific">Acinetobacter qingfengensis</name>
    <dbReference type="NCBI Taxonomy" id="1262585"/>
    <lineage>
        <taxon>Bacteria</taxon>
        <taxon>Pseudomonadati</taxon>
        <taxon>Pseudomonadota</taxon>
        <taxon>Gammaproteobacteria</taxon>
        <taxon>Moraxellales</taxon>
        <taxon>Moraxellaceae</taxon>
        <taxon>Acinetobacter</taxon>
    </lineage>
</organism>
<evidence type="ECO:0000313" key="3">
    <source>
        <dbReference type="Proteomes" id="UP000185895"/>
    </source>
</evidence>
<dbReference type="STRING" id="1262585.BJI46_14540"/>
<protein>
    <submittedName>
        <fullName evidence="2">Uncharacterized protein</fullName>
    </submittedName>
</protein>
<dbReference type="RefSeq" id="WP_070070759.1">
    <property type="nucleotide sequence ID" value="NZ_MKKK01000061.1"/>
</dbReference>